<reference evidence="2" key="1">
    <citation type="submission" date="2015-07" db="EMBL/GenBank/DDBJ databases">
        <title>MeaNS - Measles Nucleotide Surveillance Program.</title>
        <authorList>
            <person name="Tran T."/>
            <person name="Druce J."/>
        </authorList>
    </citation>
    <scope>NUCLEOTIDE SEQUENCE</scope>
    <source>
        <strain evidence="2">UCB-OBI-ISO-001</strain>
        <tissue evidence="2">Gonad</tissue>
    </source>
</reference>
<keyword evidence="1" id="KW-0812">Transmembrane</keyword>
<sequence length="78" mass="8851">MKLGSHFIVGPYKKLRKFSKFALGVVVVVVVVNVIFFITGSSDPTAKVVAYEILDRVFQRQRRVTRRVGRRGRREGTG</sequence>
<keyword evidence="1" id="KW-1133">Transmembrane helix</keyword>
<organism evidence="2">
    <name type="scientific">Octopus bimaculoides</name>
    <name type="common">California two-spotted octopus</name>
    <dbReference type="NCBI Taxonomy" id="37653"/>
    <lineage>
        <taxon>Eukaryota</taxon>
        <taxon>Metazoa</taxon>
        <taxon>Spiralia</taxon>
        <taxon>Lophotrochozoa</taxon>
        <taxon>Mollusca</taxon>
        <taxon>Cephalopoda</taxon>
        <taxon>Coleoidea</taxon>
        <taxon>Octopodiformes</taxon>
        <taxon>Octopoda</taxon>
        <taxon>Incirrata</taxon>
        <taxon>Octopodidae</taxon>
        <taxon>Octopus</taxon>
    </lineage>
</organism>
<evidence type="ECO:0000256" key="1">
    <source>
        <dbReference type="SAM" id="Phobius"/>
    </source>
</evidence>
<accession>A0A0L8FJ55</accession>
<proteinExistence type="predicted"/>
<gene>
    <name evidence="2" type="ORF">OCBIM_22018104mg</name>
</gene>
<keyword evidence="1" id="KW-0472">Membrane</keyword>
<protein>
    <submittedName>
        <fullName evidence="2">Uncharacterized protein</fullName>
    </submittedName>
</protein>
<dbReference type="EMBL" id="KQ430572">
    <property type="protein sequence ID" value="KOF63957.1"/>
    <property type="molecule type" value="Genomic_DNA"/>
</dbReference>
<feature type="transmembrane region" description="Helical" evidence="1">
    <location>
        <begin position="21"/>
        <end position="39"/>
    </location>
</feature>
<dbReference type="AlphaFoldDB" id="A0A0L8FJ55"/>
<evidence type="ECO:0000313" key="2">
    <source>
        <dbReference type="EMBL" id="KOF63957.1"/>
    </source>
</evidence>
<name>A0A0L8FJ55_OCTBM</name>